<evidence type="ECO:0000256" key="1">
    <source>
        <dbReference type="SAM" id="Coils"/>
    </source>
</evidence>
<evidence type="ECO:0000259" key="3">
    <source>
        <dbReference type="PROSITE" id="PS50081"/>
    </source>
</evidence>
<keyword evidence="1" id="KW-0175">Coiled coil</keyword>
<proteinExistence type="predicted"/>
<gene>
    <name evidence="4" type="ORF">RR48_09276</name>
</gene>
<dbReference type="InterPro" id="IPR011011">
    <property type="entry name" value="Znf_FYVE_PHD"/>
</dbReference>
<reference evidence="4 5" key="1">
    <citation type="journal article" date="2015" name="Nat. Commun.">
        <title>Outbred genome sequencing and CRISPR/Cas9 gene editing in butterflies.</title>
        <authorList>
            <person name="Li X."/>
            <person name="Fan D."/>
            <person name="Zhang W."/>
            <person name="Liu G."/>
            <person name="Zhang L."/>
            <person name="Zhao L."/>
            <person name="Fang X."/>
            <person name="Chen L."/>
            <person name="Dong Y."/>
            <person name="Chen Y."/>
            <person name="Ding Y."/>
            <person name="Zhao R."/>
            <person name="Feng M."/>
            <person name="Zhu Y."/>
            <person name="Feng Y."/>
            <person name="Jiang X."/>
            <person name="Zhu D."/>
            <person name="Xiang H."/>
            <person name="Feng X."/>
            <person name="Li S."/>
            <person name="Wang J."/>
            <person name="Zhang G."/>
            <person name="Kronforst M.R."/>
            <person name="Wang W."/>
        </authorList>
    </citation>
    <scope>NUCLEOTIDE SEQUENCE [LARGE SCALE GENOMIC DNA]</scope>
    <source>
        <strain evidence="4">Ya'a_city_454_Pm</strain>
        <tissue evidence="4">Whole body</tissue>
    </source>
</reference>
<accession>A0A194RCQ2</accession>
<feature type="domain" description="Phorbol-ester/DAG-type" evidence="3">
    <location>
        <begin position="1"/>
        <end position="46"/>
    </location>
</feature>
<feature type="region of interest" description="Disordered" evidence="2">
    <location>
        <begin position="56"/>
        <end position="84"/>
    </location>
</feature>
<dbReference type="AlphaFoldDB" id="A0A194RCQ2"/>
<feature type="compositionally biased region" description="Polar residues" evidence="2">
    <location>
        <begin position="69"/>
        <end position="84"/>
    </location>
</feature>
<organism evidence="4 5">
    <name type="scientific">Papilio machaon</name>
    <name type="common">Old World swallowtail butterfly</name>
    <dbReference type="NCBI Taxonomy" id="76193"/>
    <lineage>
        <taxon>Eukaryota</taxon>
        <taxon>Metazoa</taxon>
        <taxon>Ecdysozoa</taxon>
        <taxon>Arthropoda</taxon>
        <taxon>Hexapoda</taxon>
        <taxon>Insecta</taxon>
        <taxon>Pterygota</taxon>
        <taxon>Neoptera</taxon>
        <taxon>Endopterygota</taxon>
        <taxon>Lepidoptera</taxon>
        <taxon>Glossata</taxon>
        <taxon>Ditrysia</taxon>
        <taxon>Papilionoidea</taxon>
        <taxon>Papilionidae</taxon>
        <taxon>Papilioninae</taxon>
        <taxon>Papilio</taxon>
    </lineage>
</organism>
<dbReference type="SUPFAM" id="SSF57903">
    <property type="entry name" value="FYVE/PHD zinc finger"/>
    <property type="match status" value="1"/>
</dbReference>
<dbReference type="PROSITE" id="PS50081">
    <property type="entry name" value="ZF_DAG_PE_2"/>
    <property type="match status" value="1"/>
</dbReference>
<evidence type="ECO:0000313" key="4">
    <source>
        <dbReference type="EMBL" id="KPJ15249.1"/>
    </source>
</evidence>
<dbReference type="InParanoid" id="A0A194RCQ2"/>
<dbReference type="InterPro" id="IPR002219">
    <property type="entry name" value="PKC_DAG/PE"/>
</dbReference>
<name>A0A194RCQ2_PAPMA</name>
<keyword evidence="5" id="KW-1185">Reference proteome</keyword>
<protein>
    <recommendedName>
        <fullName evidence="3">Phorbol-ester/DAG-type domain-containing protein</fullName>
    </recommendedName>
</protein>
<dbReference type="Proteomes" id="UP000053240">
    <property type="component" value="Unassembled WGS sequence"/>
</dbReference>
<evidence type="ECO:0000313" key="5">
    <source>
        <dbReference type="Proteomes" id="UP000053240"/>
    </source>
</evidence>
<dbReference type="EMBL" id="KQ460397">
    <property type="protein sequence ID" value="KPJ15249.1"/>
    <property type="molecule type" value="Genomic_DNA"/>
</dbReference>
<feature type="coiled-coil region" evidence="1">
    <location>
        <begin position="107"/>
        <end position="182"/>
    </location>
</feature>
<evidence type="ECO:0000256" key="2">
    <source>
        <dbReference type="SAM" id="MobiDB-lite"/>
    </source>
</evidence>
<sequence length="272" mass="30137">MSKCNGCGKFMSHSGGGGAVCAKCKCAYHKQCVSLGKCAVPKNWLCSNCCKPTSVRQDDSAGAHGPEGDTSSCTTPEQCEGSPSTNDTILELTSKVELMFIEMKSLRKEIKDEISKYHHDIKELLQEVKYCKANMEKMSDRMGELEGRVLALENTKCAHEDDQAMSTEIIKLREELNEKEQEALLSDIEIIGIPEQKGENVVHIIKMLAAKVGEMLDEQDIVAAYRVGRTQTAPSGTSEDDRQHNIRPIVVQCTRRTVRDRYTASGQSAQIY</sequence>